<reference evidence="1 2" key="1">
    <citation type="submission" date="2017-08" db="EMBL/GenBank/DDBJ databases">
        <title>Burning lignite coal seam in the remote Altai Mountains harbors a hydrogen-driven thermophilic microbial community.</title>
        <authorList>
            <person name="Kadnikov V.V."/>
            <person name="Mardanov A.V."/>
            <person name="Ivasenko D."/>
            <person name="Beletsky A.V."/>
            <person name="Karnachuk O.V."/>
            <person name="Ravin N.V."/>
        </authorList>
    </citation>
    <scope>NUCLEOTIDE SEQUENCE [LARGE SCALE GENOMIC DNA]</scope>
    <source>
        <strain evidence="1">AL31</strain>
    </source>
</reference>
<accession>A0A2T5G5E9</accession>
<dbReference type="EMBL" id="PEBW01000005">
    <property type="protein sequence ID" value="PTQ51411.1"/>
    <property type="molecule type" value="Genomic_DNA"/>
</dbReference>
<dbReference type="Proteomes" id="UP000244016">
    <property type="component" value="Unassembled WGS sequence"/>
</dbReference>
<evidence type="ECO:0000313" key="2">
    <source>
        <dbReference type="Proteomes" id="UP000244016"/>
    </source>
</evidence>
<sequence length="57" mass="6713">MSPFYPLSPFWSTLRSVGRAPYPPRRGRRFGCRKAPTPLAEPHPWYQIRNRSNQTLL</sequence>
<organism evidence="1 2">
    <name type="scientific">Brockia lithotrophica</name>
    <dbReference type="NCBI Taxonomy" id="933949"/>
    <lineage>
        <taxon>Bacteria</taxon>
        <taxon>Bacillati</taxon>
        <taxon>Bacillota</taxon>
        <taxon>Bacilli</taxon>
        <taxon>Bacillales</taxon>
        <taxon>Bacillales Family X. Incertae Sedis</taxon>
        <taxon>Brockia</taxon>
    </lineage>
</organism>
<proteinExistence type="predicted"/>
<gene>
    <name evidence="1" type="ORF">BLITH_1488</name>
</gene>
<protein>
    <submittedName>
        <fullName evidence="1">Uncharacterized protein</fullName>
    </submittedName>
</protein>
<dbReference type="AlphaFoldDB" id="A0A2T5G5E9"/>
<name>A0A2T5G5E9_9BACL</name>
<evidence type="ECO:0000313" key="1">
    <source>
        <dbReference type="EMBL" id="PTQ51411.1"/>
    </source>
</evidence>
<comment type="caution">
    <text evidence="1">The sequence shown here is derived from an EMBL/GenBank/DDBJ whole genome shotgun (WGS) entry which is preliminary data.</text>
</comment>